<dbReference type="Proteomes" id="UP000033140">
    <property type="component" value="Unassembled WGS sequence"/>
</dbReference>
<evidence type="ECO:0000313" key="2">
    <source>
        <dbReference type="EMBL" id="GAO51813.1"/>
    </source>
</evidence>
<organism evidence="2 3">
    <name type="scientific">Saitoella complicata (strain BCRC 22490 / CBS 7301 / JCM 7358 / NBRC 10748 / NRRL Y-17804)</name>
    <dbReference type="NCBI Taxonomy" id="698492"/>
    <lineage>
        <taxon>Eukaryota</taxon>
        <taxon>Fungi</taxon>
        <taxon>Dikarya</taxon>
        <taxon>Ascomycota</taxon>
        <taxon>Taphrinomycotina</taxon>
        <taxon>Taphrinomycotina incertae sedis</taxon>
        <taxon>Saitoella</taxon>
    </lineage>
</organism>
<comment type="caution">
    <text evidence="2">The sequence shown here is derived from an EMBL/GenBank/DDBJ whole genome shotgun (WGS) entry which is preliminary data.</text>
</comment>
<feature type="compositionally biased region" description="Polar residues" evidence="1">
    <location>
        <begin position="162"/>
        <end position="172"/>
    </location>
</feature>
<dbReference type="AlphaFoldDB" id="A0A0E9NPS5"/>
<dbReference type="EMBL" id="BACD03000053">
    <property type="protein sequence ID" value="GAO51813.1"/>
    <property type="molecule type" value="Genomic_DNA"/>
</dbReference>
<proteinExistence type="predicted"/>
<protein>
    <submittedName>
        <fullName evidence="2">Uncharacterized protein</fullName>
    </submittedName>
</protein>
<gene>
    <name evidence="2" type="ORF">G7K_5904-t1</name>
</gene>
<accession>A0A0E9NPS5</accession>
<evidence type="ECO:0000313" key="3">
    <source>
        <dbReference type="Proteomes" id="UP000033140"/>
    </source>
</evidence>
<reference evidence="2 3" key="1">
    <citation type="journal article" date="2011" name="J. Gen. Appl. Microbiol.">
        <title>Draft genome sequencing of the enigmatic yeast Saitoella complicata.</title>
        <authorList>
            <person name="Nishida H."/>
            <person name="Hamamoto M."/>
            <person name="Sugiyama J."/>
        </authorList>
    </citation>
    <scope>NUCLEOTIDE SEQUENCE [LARGE SCALE GENOMIC DNA]</scope>
    <source>
        <strain evidence="2 3">NRRL Y-17804</strain>
    </source>
</reference>
<dbReference type="PANTHER" id="PTHR37332">
    <property type="entry name" value="EXPRESSED PROTEIN"/>
    <property type="match status" value="1"/>
</dbReference>
<reference evidence="2 3" key="2">
    <citation type="journal article" date="2014" name="J. Gen. Appl. Microbiol.">
        <title>The early diverging ascomycetous budding yeast Saitoella complicata has three histone deacetylases belonging to the Clr6, Hos2, and Rpd3 lineages.</title>
        <authorList>
            <person name="Nishida H."/>
            <person name="Matsumoto T."/>
            <person name="Kondo S."/>
            <person name="Hamamoto M."/>
            <person name="Yoshikawa H."/>
        </authorList>
    </citation>
    <scope>NUCLEOTIDE SEQUENCE [LARGE SCALE GENOMIC DNA]</scope>
    <source>
        <strain evidence="2 3">NRRL Y-17804</strain>
    </source>
</reference>
<reference evidence="2 3" key="3">
    <citation type="journal article" date="2015" name="Genome Announc.">
        <title>Draft Genome Sequence of the Archiascomycetous Yeast Saitoella complicata.</title>
        <authorList>
            <person name="Yamauchi K."/>
            <person name="Kondo S."/>
            <person name="Hamamoto M."/>
            <person name="Takahashi Y."/>
            <person name="Ogura Y."/>
            <person name="Hayashi T."/>
            <person name="Nishida H."/>
        </authorList>
    </citation>
    <scope>NUCLEOTIDE SEQUENCE [LARGE SCALE GENOMIC DNA]</scope>
    <source>
        <strain evidence="2 3">NRRL Y-17804</strain>
    </source>
</reference>
<feature type="region of interest" description="Disordered" evidence="1">
    <location>
        <begin position="221"/>
        <end position="245"/>
    </location>
</feature>
<name>A0A0E9NPS5_SAICN</name>
<evidence type="ECO:0000256" key="1">
    <source>
        <dbReference type="SAM" id="MobiDB-lite"/>
    </source>
</evidence>
<feature type="region of interest" description="Disordered" evidence="1">
    <location>
        <begin position="162"/>
        <end position="182"/>
    </location>
</feature>
<sequence>MSVYTHNTQSSTLSLNASASLTSPYAYTPLNEKNPLETIQAVAQKRIQTLGYIRSFWERRGGNWLNTYHIISSELDDATSQVPPGRTLGYFVLGMACGCVLDFPYQSQGSTGQGAKEMARAWMGVVREWETLTGGLNEESSTPGGEQDTKAKMKSFFRKGSTASLTSPTTTMAAEAGKAGEGKGGVGGVQVPAFGAEHGVVVVALLDVLVEMYTAFLSLVPSDPSTSSTQQGRPPSSAGISRESSFASASSSSASTLTAGAASAMTRAEQTLLLDMFVKIDGKIKRGVVGREVKELEGIARRGLGREIRGALAGLGGL</sequence>
<feature type="compositionally biased region" description="Polar residues" evidence="1">
    <location>
        <begin position="223"/>
        <end position="243"/>
    </location>
</feature>
<keyword evidence="3" id="KW-1185">Reference proteome</keyword>
<dbReference type="PANTHER" id="PTHR37332:SF1">
    <property type="entry name" value="ELMO DOMAIN-CONTAINING PROTEIN"/>
    <property type="match status" value="1"/>
</dbReference>